<evidence type="ECO:0000256" key="1">
    <source>
        <dbReference type="ARBA" id="ARBA00035112"/>
    </source>
</evidence>
<accession>A0ABR0E2Q3</accession>
<keyword evidence="2" id="KW-1133">Transmembrane helix</keyword>
<comment type="similarity">
    <text evidence="1">Belongs to the ustYa family.</text>
</comment>
<dbReference type="PANTHER" id="PTHR33365:SF7">
    <property type="entry name" value="TAT PATHWAY SIGNAL SEQUENCE"/>
    <property type="match status" value="1"/>
</dbReference>
<evidence type="ECO:0000256" key="2">
    <source>
        <dbReference type="SAM" id="Phobius"/>
    </source>
</evidence>
<dbReference type="EMBL" id="JAXOVC010000012">
    <property type="protein sequence ID" value="KAK4495418.1"/>
    <property type="molecule type" value="Genomic_DNA"/>
</dbReference>
<comment type="caution">
    <text evidence="3">The sequence shown here is derived from an EMBL/GenBank/DDBJ whole genome shotgun (WGS) entry which is preliminary data.</text>
</comment>
<evidence type="ECO:0000313" key="3">
    <source>
        <dbReference type="EMBL" id="KAK4495418.1"/>
    </source>
</evidence>
<dbReference type="PANTHER" id="PTHR33365">
    <property type="entry name" value="YALI0B05434P"/>
    <property type="match status" value="1"/>
</dbReference>
<keyword evidence="2" id="KW-0472">Membrane</keyword>
<evidence type="ECO:0000313" key="4">
    <source>
        <dbReference type="Proteomes" id="UP001305779"/>
    </source>
</evidence>
<protein>
    <recommendedName>
        <fullName evidence="5">Tat pathway signal sequence</fullName>
    </recommendedName>
</protein>
<dbReference type="Pfam" id="PF11807">
    <property type="entry name" value="UstYa"/>
    <property type="match status" value="1"/>
</dbReference>
<keyword evidence="2" id="KW-0812">Transmembrane</keyword>
<dbReference type="Proteomes" id="UP001305779">
    <property type="component" value="Unassembled WGS sequence"/>
</dbReference>
<keyword evidence="4" id="KW-1185">Reference proteome</keyword>
<organism evidence="3 4">
    <name type="scientific">Zasmidium cellare</name>
    <name type="common">Wine cellar mold</name>
    <name type="synonym">Racodium cellare</name>
    <dbReference type="NCBI Taxonomy" id="395010"/>
    <lineage>
        <taxon>Eukaryota</taxon>
        <taxon>Fungi</taxon>
        <taxon>Dikarya</taxon>
        <taxon>Ascomycota</taxon>
        <taxon>Pezizomycotina</taxon>
        <taxon>Dothideomycetes</taxon>
        <taxon>Dothideomycetidae</taxon>
        <taxon>Mycosphaerellales</taxon>
        <taxon>Mycosphaerellaceae</taxon>
        <taxon>Zasmidium</taxon>
    </lineage>
</organism>
<evidence type="ECO:0008006" key="5">
    <source>
        <dbReference type="Google" id="ProtNLM"/>
    </source>
</evidence>
<feature type="transmembrane region" description="Helical" evidence="2">
    <location>
        <begin position="42"/>
        <end position="62"/>
    </location>
</feature>
<dbReference type="InterPro" id="IPR021765">
    <property type="entry name" value="UstYa-like"/>
</dbReference>
<gene>
    <name evidence="3" type="ORF">PRZ48_013749</name>
</gene>
<reference evidence="3 4" key="1">
    <citation type="journal article" date="2023" name="G3 (Bethesda)">
        <title>A chromosome-level genome assembly of Zasmidium syzygii isolated from banana leaves.</title>
        <authorList>
            <person name="van Westerhoven A.C."/>
            <person name="Mehrabi R."/>
            <person name="Talebi R."/>
            <person name="Steentjes M.B.F."/>
            <person name="Corcolon B."/>
            <person name="Chong P.A."/>
            <person name="Kema G.H.J."/>
            <person name="Seidl M.F."/>
        </authorList>
    </citation>
    <scope>NUCLEOTIDE SEQUENCE [LARGE SCALE GENOMIC DNA]</scope>
    <source>
        <strain evidence="3 4">P124</strain>
    </source>
</reference>
<name>A0ABR0E2Q3_ZASCE</name>
<proteinExistence type="inferred from homology"/>
<sequence length="275" mass="31410">MARPAFQDEESDVESTETLIKHYRNSAQRTQRRRRKWSTWKTIAIHTTAIVLYGVAAVLITIELNSRKGSLIYSPANPVIEYERRVYSPHLTGDSEYFGQPSAEIDSNWKELMFETDRQHHDRNLPMAKLPDGTYAGQLMVYHELHCLKRLYQYINADHYFPNLTDHDREMNKMHTGTLRQGVMCHGDVSVMPMVWGKHSRIPLGDFSSPHQCVNFDKLHAWARHRAVTDGTEPGVLVHPTLGPSFPEGKGTKIGFGDEDIDAEGNIITLNSPDR</sequence>